<sequence>MTYSPIDDIIKAYPIKLKGNTMKHHLYNPDFKFVREPESFDKYTDRELLQYCLGATMYMPGTKNFTPKILNGSMPGLTTVVLCFEDACPEDSVEAAEKNVYHLLDTVTDAVENGTLDPDRVPLIFVRIRNLEQFRHFAKGLDKHKAKSLCGINFPKFNAENGYEYFAYLKGLSEVLGDTLYGMPIIEDPEVAYKESRITELLGIKRILDKYHDLVLQVRVGGTDFSSVFGVRRGVDYSIYDIMTVRECLADIMNICGRNNDYVISGPVWEYFRAPKELMFEELPSHSLEDYLFKRQTIVNNEVDGLLREVILDKANGFVGRTVIHPTHVRFVNALMAVTKEEYDDACMILGNTQGGVVKGSGGNKMNEIRPHTNWATKIFMRARAFGVIENQSEYVKLFNVK</sequence>
<dbReference type="InterPro" id="IPR039480">
    <property type="entry name" value="C-C_Bond_Lyase-like"/>
</dbReference>
<protein>
    <recommendedName>
        <fullName evidence="6">ATP/GTP-binding protein</fullName>
    </recommendedName>
</protein>
<dbReference type="GO" id="GO:0000287">
    <property type="term" value="F:magnesium ion binding"/>
    <property type="evidence" value="ECO:0007669"/>
    <property type="project" value="TreeGrafter"/>
</dbReference>
<evidence type="ECO:0000256" key="2">
    <source>
        <dbReference type="ARBA" id="ARBA00022723"/>
    </source>
</evidence>
<evidence type="ECO:0000313" key="5">
    <source>
        <dbReference type="Proteomes" id="UP000004259"/>
    </source>
</evidence>
<evidence type="ECO:0000256" key="1">
    <source>
        <dbReference type="ARBA" id="ARBA00001946"/>
    </source>
</evidence>
<evidence type="ECO:0000313" key="4">
    <source>
        <dbReference type="EMBL" id="EGC01448.1"/>
    </source>
</evidence>
<dbReference type="SUPFAM" id="SSF51621">
    <property type="entry name" value="Phosphoenolpyruvate/pyruvate domain"/>
    <property type="match status" value="1"/>
</dbReference>
<dbReference type="Proteomes" id="UP000004259">
    <property type="component" value="Unassembled WGS sequence"/>
</dbReference>
<reference evidence="4 5" key="1">
    <citation type="submission" date="2011-02" db="EMBL/GenBank/DDBJ databases">
        <authorList>
            <person name="Nelson K.E."/>
            <person name="Sutton G."/>
            <person name="Torralba M."/>
            <person name="Durkin S."/>
            <person name="Harkins D."/>
            <person name="Montgomery R."/>
            <person name="Ziemer C."/>
            <person name="Klaassens E."/>
            <person name="Ocuiv P."/>
            <person name="Morrison M."/>
        </authorList>
    </citation>
    <scope>NUCLEOTIDE SEQUENCE [LARGE SCALE GENOMIC DNA]</scope>
    <source>
        <strain evidence="4 5">8</strain>
    </source>
</reference>
<dbReference type="PANTHER" id="PTHR32308">
    <property type="entry name" value="LYASE BETA SUBUNIT, PUTATIVE (AFU_ORTHOLOGUE AFUA_4G13030)-RELATED"/>
    <property type="match status" value="1"/>
</dbReference>
<comment type="caution">
    <text evidence="4">The sequence shown here is derived from an EMBL/GenBank/DDBJ whole genome shotgun (WGS) entry which is preliminary data.</text>
</comment>
<dbReference type="PANTHER" id="PTHR32308:SF10">
    <property type="entry name" value="CITRATE LYASE SUBUNIT BETA"/>
    <property type="match status" value="1"/>
</dbReference>
<comment type="cofactor">
    <cofactor evidence="1">
        <name>Mg(2+)</name>
        <dbReference type="ChEBI" id="CHEBI:18420"/>
    </cofactor>
</comment>
<dbReference type="GO" id="GO:0006107">
    <property type="term" value="P:oxaloacetate metabolic process"/>
    <property type="evidence" value="ECO:0007669"/>
    <property type="project" value="TreeGrafter"/>
</dbReference>
<gene>
    <name evidence="4" type="ORF">CUS_7630</name>
</gene>
<dbReference type="EMBL" id="ADKM02000130">
    <property type="protein sequence ID" value="EGC01448.1"/>
    <property type="molecule type" value="Genomic_DNA"/>
</dbReference>
<dbReference type="eggNOG" id="COG2301">
    <property type="taxonomic scope" value="Bacteria"/>
</dbReference>
<dbReference type="GO" id="GO:0003824">
    <property type="term" value="F:catalytic activity"/>
    <property type="evidence" value="ECO:0007669"/>
    <property type="project" value="InterPro"/>
</dbReference>
<evidence type="ECO:0008006" key="6">
    <source>
        <dbReference type="Google" id="ProtNLM"/>
    </source>
</evidence>
<evidence type="ECO:0000256" key="3">
    <source>
        <dbReference type="ARBA" id="ARBA00022842"/>
    </source>
</evidence>
<dbReference type="InterPro" id="IPR015813">
    <property type="entry name" value="Pyrv/PenolPyrv_kinase-like_dom"/>
</dbReference>
<dbReference type="Gene3D" id="3.20.20.60">
    <property type="entry name" value="Phosphoenolpyruvate-binding domains"/>
    <property type="match status" value="1"/>
</dbReference>
<dbReference type="STRING" id="246199.CUS_7630"/>
<organism evidence="4 5">
    <name type="scientific">Ruminococcus albus 8</name>
    <dbReference type="NCBI Taxonomy" id="246199"/>
    <lineage>
        <taxon>Bacteria</taxon>
        <taxon>Bacillati</taxon>
        <taxon>Bacillota</taxon>
        <taxon>Clostridia</taxon>
        <taxon>Eubacteriales</taxon>
        <taxon>Oscillospiraceae</taxon>
        <taxon>Ruminococcus</taxon>
    </lineage>
</organism>
<keyword evidence="5" id="KW-1185">Reference proteome</keyword>
<keyword evidence="2" id="KW-0479">Metal-binding</keyword>
<dbReference type="Pfam" id="PF15617">
    <property type="entry name" value="C-C_Bond_Lyase"/>
    <property type="match status" value="1"/>
</dbReference>
<proteinExistence type="predicted"/>
<keyword evidence="3" id="KW-0460">Magnesium</keyword>
<dbReference type="AlphaFoldDB" id="E9SHA2"/>
<dbReference type="InterPro" id="IPR040442">
    <property type="entry name" value="Pyrv_kinase-like_dom_sf"/>
</dbReference>
<accession>E9SHA2</accession>
<name>E9SHA2_RUMAL</name>